<evidence type="ECO:0000313" key="3">
    <source>
        <dbReference type="EMBL" id="EGG11694.1"/>
    </source>
</evidence>
<dbReference type="Pfam" id="PF12738">
    <property type="entry name" value="PTCB-BRCT"/>
    <property type="match status" value="1"/>
</dbReference>
<feature type="compositionally biased region" description="Polar residues" evidence="1">
    <location>
        <begin position="94"/>
        <end position="108"/>
    </location>
</feature>
<proteinExistence type="predicted"/>
<dbReference type="Gene3D" id="3.40.50.10190">
    <property type="entry name" value="BRCT domain"/>
    <property type="match status" value="1"/>
</dbReference>
<dbReference type="KEGG" id="mlr:MELLADRAFT_90918"/>
<dbReference type="SUPFAM" id="SSF52113">
    <property type="entry name" value="BRCT domain"/>
    <property type="match status" value="1"/>
</dbReference>
<dbReference type="PROSITE" id="PS50172">
    <property type="entry name" value="BRCT"/>
    <property type="match status" value="1"/>
</dbReference>
<gene>
    <name evidence="3" type="ORF">MELLADRAFT_90918</name>
</gene>
<feature type="compositionally biased region" description="Basic and acidic residues" evidence="1">
    <location>
        <begin position="134"/>
        <end position="146"/>
    </location>
</feature>
<sequence>MRQFRNVIAGVFSPSDPNFIFHFSNIARIAIGIDEAAGRLAYHIGGAPPPPGKALSCLPVVLDSSYRVPTEGIRFYQMPSDLHIRTPSLPPQPTASGSRLTEAFSTGNPARSRLVLRRPRSPIPPSRSRCSRGGSEERPPIFRQEEINFEARPIREQVGSPRRPPVDEQPAASRSTGKGHYFSPSPAPRSAKKKSIPPPPSPHDSSDGDDLVDDVYFPLPGAKKPRLFAKPMEASVDSKASPFANAIECVHPKLNGKRIYLVASLEMSSPSRKTFVGHIKQMGADVYDTQAPDPSWEGDRDASDTVPGTALSAADFVICDSCSGWEFWLAWESEKSIGTFQWITALLNITNPLHCRIQSPLARLFDYPIPPGMISGWDPSKNVVSITNYTGFSRAWLIRLIEKMGLKYSGPLDCSTSLLLAANKSGKKVEWASELGIPTVNHLYLEDCFRSWSKLEVKLIHTSYPKDGDLLQPTYNSGYTIETIQRWSQTSAAKEERKSVLQEYHWSCNINAAHNKFESHSLQEVTITDESDHINPDDHTKPLSNLAMSEKPVPKNNTKLKKAALRDTSDDQSRNRLPSPLTSGAFTSAHEFPKENGHFKSGENDGEAHRPRKDLRVGLEHLRKERSSNKTDKMNAKGPSLDDISKMNASKAVASTPKWVNSKDTSHQSRTSHAQKAHQ</sequence>
<evidence type="ECO:0000313" key="4">
    <source>
        <dbReference type="Proteomes" id="UP000001072"/>
    </source>
</evidence>
<dbReference type="OrthoDB" id="342264at2759"/>
<feature type="compositionally biased region" description="Basic and acidic residues" evidence="1">
    <location>
        <begin position="530"/>
        <end position="541"/>
    </location>
</feature>
<evidence type="ECO:0000259" key="2">
    <source>
        <dbReference type="PROSITE" id="PS50172"/>
    </source>
</evidence>
<dbReference type="PANTHER" id="PTHR47667">
    <property type="entry name" value="REGULATOR OF TY1 TRANSPOSITION PROTEIN 107"/>
    <property type="match status" value="1"/>
</dbReference>
<keyword evidence="4" id="KW-1185">Reference proteome</keyword>
<dbReference type="InterPro" id="IPR053036">
    <property type="entry name" value="CellCycle_DNARepair_Reg"/>
</dbReference>
<dbReference type="AlphaFoldDB" id="F4R813"/>
<feature type="region of interest" description="Disordered" evidence="1">
    <location>
        <begin position="84"/>
        <end position="215"/>
    </location>
</feature>
<dbReference type="InterPro" id="IPR036420">
    <property type="entry name" value="BRCT_dom_sf"/>
</dbReference>
<dbReference type="PANTHER" id="PTHR47667:SF1">
    <property type="entry name" value="REGULATOR OF TY1 TRANSPOSITION PROTEIN 107"/>
    <property type="match status" value="1"/>
</dbReference>
<dbReference type="RefSeq" id="XP_007405329.1">
    <property type="nucleotide sequence ID" value="XM_007405267.1"/>
</dbReference>
<accession>F4R813</accession>
<dbReference type="InParanoid" id="F4R813"/>
<dbReference type="eggNOG" id="KOG2043">
    <property type="taxonomic scope" value="Eukaryota"/>
</dbReference>
<dbReference type="STRING" id="747676.F4R813"/>
<feature type="compositionally biased region" description="Basic and acidic residues" evidence="1">
    <location>
        <begin position="591"/>
        <end position="635"/>
    </location>
</feature>
<feature type="compositionally biased region" description="Basic and acidic residues" evidence="1">
    <location>
        <begin position="564"/>
        <end position="574"/>
    </location>
</feature>
<protein>
    <recommendedName>
        <fullName evidence="2">BRCT domain-containing protein</fullName>
    </recommendedName>
</protein>
<dbReference type="EMBL" id="GL883092">
    <property type="protein sequence ID" value="EGG11694.1"/>
    <property type="molecule type" value="Genomic_DNA"/>
</dbReference>
<dbReference type="HOGENOM" id="CLU_404932_0_0_1"/>
<dbReference type="InterPro" id="IPR001357">
    <property type="entry name" value="BRCT_dom"/>
</dbReference>
<dbReference type="Proteomes" id="UP000001072">
    <property type="component" value="Unassembled WGS sequence"/>
</dbReference>
<dbReference type="SMART" id="SM00292">
    <property type="entry name" value="BRCT"/>
    <property type="match status" value="2"/>
</dbReference>
<dbReference type="GeneID" id="18935722"/>
<dbReference type="VEuPathDB" id="FungiDB:MELLADRAFT_90918"/>
<name>F4R813_MELLP</name>
<feature type="region of interest" description="Disordered" evidence="1">
    <location>
        <begin position="529"/>
        <end position="679"/>
    </location>
</feature>
<reference evidence="4" key="1">
    <citation type="journal article" date="2011" name="Proc. Natl. Acad. Sci. U.S.A.">
        <title>Obligate biotrophy features unraveled by the genomic analysis of rust fungi.</title>
        <authorList>
            <person name="Duplessis S."/>
            <person name="Cuomo C.A."/>
            <person name="Lin Y.-C."/>
            <person name="Aerts A."/>
            <person name="Tisserant E."/>
            <person name="Veneault-Fourrey C."/>
            <person name="Joly D.L."/>
            <person name="Hacquard S."/>
            <person name="Amselem J."/>
            <person name="Cantarel B.L."/>
            <person name="Chiu R."/>
            <person name="Coutinho P.M."/>
            <person name="Feau N."/>
            <person name="Field M."/>
            <person name="Frey P."/>
            <person name="Gelhaye E."/>
            <person name="Goldberg J."/>
            <person name="Grabherr M.G."/>
            <person name="Kodira C.D."/>
            <person name="Kohler A."/>
            <person name="Kuees U."/>
            <person name="Lindquist E.A."/>
            <person name="Lucas S.M."/>
            <person name="Mago R."/>
            <person name="Mauceli E."/>
            <person name="Morin E."/>
            <person name="Murat C."/>
            <person name="Pangilinan J.L."/>
            <person name="Park R."/>
            <person name="Pearson M."/>
            <person name="Quesneville H."/>
            <person name="Rouhier N."/>
            <person name="Sakthikumar S."/>
            <person name="Salamov A.A."/>
            <person name="Schmutz J."/>
            <person name="Selles B."/>
            <person name="Shapiro H."/>
            <person name="Tanguay P."/>
            <person name="Tuskan G.A."/>
            <person name="Henrissat B."/>
            <person name="Van de Peer Y."/>
            <person name="Rouze P."/>
            <person name="Ellis J.G."/>
            <person name="Dodds P.N."/>
            <person name="Schein J.E."/>
            <person name="Zhong S."/>
            <person name="Hamelin R.C."/>
            <person name="Grigoriev I.V."/>
            <person name="Szabo L.J."/>
            <person name="Martin F."/>
        </authorList>
    </citation>
    <scope>NUCLEOTIDE SEQUENCE [LARGE SCALE GENOMIC DNA]</scope>
    <source>
        <strain evidence="4">98AG31 / pathotype 3-4-7</strain>
    </source>
</reference>
<evidence type="ECO:0000256" key="1">
    <source>
        <dbReference type="SAM" id="MobiDB-lite"/>
    </source>
</evidence>
<feature type="compositionally biased region" description="Polar residues" evidence="1">
    <location>
        <begin position="658"/>
        <end position="672"/>
    </location>
</feature>
<organism evidence="4">
    <name type="scientific">Melampsora larici-populina (strain 98AG31 / pathotype 3-4-7)</name>
    <name type="common">Poplar leaf rust fungus</name>
    <dbReference type="NCBI Taxonomy" id="747676"/>
    <lineage>
        <taxon>Eukaryota</taxon>
        <taxon>Fungi</taxon>
        <taxon>Dikarya</taxon>
        <taxon>Basidiomycota</taxon>
        <taxon>Pucciniomycotina</taxon>
        <taxon>Pucciniomycetes</taxon>
        <taxon>Pucciniales</taxon>
        <taxon>Melampsoraceae</taxon>
        <taxon>Melampsora</taxon>
    </lineage>
</organism>
<feature type="domain" description="BRCT" evidence="2">
    <location>
        <begin position="397"/>
        <end position="462"/>
    </location>
</feature>